<evidence type="ECO:0000256" key="2">
    <source>
        <dbReference type="SAM" id="Phobius"/>
    </source>
</evidence>
<reference evidence="4" key="1">
    <citation type="journal article" date="2017" name="Nat. Ecol. Evol.">
        <title>Genome expansion and lineage-specific genetic innovations in the forest pathogenic fungi Armillaria.</title>
        <authorList>
            <person name="Sipos G."/>
            <person name="Prasanna A.N."/>
            <person name="Walter M.C."/>
            <person name="O'Connor E."/>
            <person name="Balint B."/>
            <person name="Krizsan K."/>
            <person name="Kiss B."/>
            <person name="Hess J."/>
            <person name="Varga T."/>
            <person name="Slot J."/>
            <person name="Riley R."/>
            <person name="Boka B."/>
            <person name="Rigling D."/>
            <person name="Barry K."/>
            <person name="Lee J."/>
            <person name="Mihaltcheva S."/>
            <person name="LaButti K."/>
            <person name="Lipzen A."/>
            <person name="Waldron R."/>
            <person name="Moloney N.M."/>
            <person name="Sperisen C."/>
            <person name="Kredics L."/>
            <person name="Vagvoelgyi C."/>
            <person name="Patrignani A."/>
            <person name="Fitzpatrick D."/>
            <person name="Nagy I."/>
            <person name="Doyle S."/>
            <person name="Anderson J.B."/>
            <person name="Grigoriev I.V."/>
            <person name="Gueldener U."/>
            <person name="Muensterkoetter M."/>
            <person name="Nagy L.G."/>
        </authorList>
    </citation>
    <scope>NUCLEOTIDE SEQUENCE [LARGE SCALE GENOMIC DNA]</scope>
    <source>
        <strain evidence="4">C18/9</strain>
    </source>
</reference>
<organism evidence="3 4">
    <name type="scientific">Armillaria ostoyae</name>
    <name type="common">Armillaria root rot fungus</name>
    <dbReference type="NCBI Taxonomy" id="47428"/>
    <lineage>
        <taxon>Eukaryota</taxon>
        <taxon>Fungi</taxon>
        <taxon>Dikarya</taxon>
        <taxon>Basidiomycota</taxon>
        <taxon>Agaricomycotina</taxon>
        <taxon>Agaricomycetes</taxon>
        <taxon>Agaricomycetidae</taxon>
        <taxon>Agaricales</taxon>
        <taxon>Marasmiineae</taxon>
        <taxon>Physalacriaceae</taxon>
        <taxon>Armillaria</taxon>
    </lineage>
</organism>
<keyword evidence="2" id="KW-0812">Transmembrane</keyword>
<evidence type="ECO:0008006" key="5">
    <source>
        <dbReference type="Google" id="ProtNLM"/>
    </source>
</evidence>
<dbReference type="OMA" id="AIWIETV"/>
<feature type="transmembrane region" description="Helical" evidence="2">
    <location>
        <begin position="177"/>
        <end position="195"/>
    </location>
</feature>
<name>A0A284QQD1_ARMOS</name>
<feature type="region of interest" description="Disordered" evidence="1">
    <location>
        <begin position="283"/>
        <end position="308"/>
    </location>
</feature>
<keyword evidence="2" id="KW-0472">Membrane</keyword>
<feature type="transmembrane region" description="Helical" evidence="2">
    <location>
        <begin position="117"/>
        <end position="138"/>
    </location>
</feature>
<feature type="transmembrane region" description="Helical" evidence="2">
    <location>
        <begin position="207"/>
        <end position="233"/>
    </location>
</feature>
<dbReference type="Proteomes" id="UP000219338">
    <property type="component" value="Unassembled WGS sequence"/>
</dbReference>
<sequence length="341" mass="37388">MASEMALPRLDKNALIGIWIETCLWGMNAIIFIGAMFVLIRKHHSPRLLAITSIALFLFATAHVALSLRELLEAFIDVPQPADPTYAILYWSINSRGIAVAKTVLYDTSVFLQDLILIWRLYVVWGYNWKVAVLPIIVELAHMGTAYAATGLLAQPSTDINSPKIKHIGPVGWSLDLVVNVCVTAAIAFRLWFMGRKVGGHSHTNRYLSTILTIVESGAIFAAVTLVMLILYVRGSVLALNGIDISTQLAVMTPLLIIARVGLGMIHGVSKNLSFAYPLSRMSKSSEGDGSFDKHKMRPGKMRSGGEMSDTLILSTEQEMVFAEHRRSADSAAAYKLSSDV</sequence>
<evidence type="ECO:0000256" key="1">
    <source>
        <dbReference type="SAM" id="MobiDB-lite"/>
    </source>
</evidence>
<keyword evidence="2" id="KW-1133">Transmembrane helix</keyword>
<evidence type="ECO:0000313" key="3">
    <source>
        <dbReference type="EMBL" id="SJK98684.1"/>
    </source>
</evidence>
<accession>A0A284QQD1</accession>
<keyword evidence="4" id="KW-1185">Reference proteome</keyword>
<evidence type="ECO:0000313" key="4">
    <source>
        <dbReference type="Proteomes" id="UP000219338"/>
    </source>
</evidence>
<feature type="compositionally biased region" description="Basic and acidic residues" evidence="1">
    <location>
        <begin position="284"/>
        <end position="294"/>
    </location>
</feature>
<feature type="transmembrane region" description="Helical" evidence="2">
    <location>
        <begin position="16"/>
        <end position="40"/>
    </location>
</feature>
<protein>
    <recommendedName>
        <fullName evidence="5">Integral membrane protein</fullName>
    </recommendedName>
</protein>
<feature type="transmembrane region" description="Helical" evidence="2">
    <location>
        <begin position="245"/>
        <end position="263"/>
    </location>
</feature>
<dbReference type="OrthoDB" id="3357408at2759"/>
<feature type="transmembrane region" description="Helical" evidence="2">
    <location>
        <begin position="47"/>
        <end position="68"/>
    </location>
</feature>
<gene>
    <name evidence="3" type="ORF">ARMOST_01953</name>
</gene>
<dbReference type="AlphaFoldDB" id="A0A284QQD1"/>
<proteinExistence type="predicted"/>
<dbReference type="STRING" id="47428.A0A284QQD1"/>
<dbReference type="EMBL" id="FUEG01000001">
    <property type="protein sequence ID" value="SJK98684.1"/>
    <property type="molecule type" value="Genomic_DNA"/>
</dbReference>